<keyword evidence="2" id="KW-0472">Membrane</keyword>
<keyword evidence="5" id="KW-1185">Reference proteome</keyword>
<accession>A0A243RKG6</accession>
<evidence type="ECO:0000313" key="5">
    <source>
        <dbReference type="Proteomes" id="UP000194761"/>
    </source>
</evidence>
<name>A0A243RKG6_9ACTN</name>
<feature type="transmembrane region" description="Helical" evidence="2">
    <location>
        <begin position="75"/>
        <end position="99"/>
    </location>
</feature>
<feature type="transmembrane region" description="Helical" evidence="2">
    <location>
        <begin position="260"/>
        <end position="279"/>
    </location>
</feature>
<feature type="region of interest" description="Disordered" evidence="1">
    <location>
        <begin position="1"/>
        <end position="36"/>
    </location>
</feature>
<feature type="transmembrane region" description="Helical" evidence="2">
    <location>
        <begin position="173"/>
        <end position="194"/>
    </location>
</feature>
<feature type="transmembrane region" description="Helical" evidence="2">
    <location>
        <begin position="201"/>
        <end position="223"/>
    </location>
</feature>
<feature type="transmembrane region" description="Helical" evidence="2">
    <location>
        <begin position="357"/>
        <end position="379"/>
    </location>
</feature>
<reference evidence="4 5" key="1">
    <citation type="submission" date="2017-05" db="EMBL/GenBank/DDBJ databases">
        <title>Biotechnological potential of actinobacteria isolated from South African environments.</title>
        <authorList>
            <person name="Le Roes-Hill M."/>
            <person name="Prins A."/>
            <person name="Durrell K.A."/>
        </authorList>
    </citation>
    <scope>NUCLEOTIDE SEQUENCE [LARGE SCALE GENOMIC DNA]</scope>
    <source>
        <strain evidence="4">M26</strain>
    </source>
</reference>
<gene>
    <name evidence="4" type="ORF">CA984_19250</name>
</gene>
<dbReference type="Pfam" id="PF01757">
    <property type="entry name" value="Acyl_transf_3"/>
    <property type="match status" value="1"/>
</dbReference>
<feature type="domain" description="Acyltransferase 3" evidence="3">
    <location>
        <begin position="41"/>
        <end position="372"/>
    </location>
</feature>
<dbReference type="InterPro" id="IPR050879">
    <property type="entry name" value="Acyltransferase_3"/>
</dbReference>
<feature type="compositionally biased region" description="Basic and acidic residues" evidence="1">
    <location>
        <begin position="1"/>
        <end position="34"/>
    </location>
</feature>
<keyword evidence="4" id="KW-0012">Acyltransferase</keyword>
<evidence type="ECO:0000256" key="2">
    <source>
        <dbReference type="SAM" id="Phobius"/>
    </source>
</evidence>
<feature type="transmembrane region" description="Helical" evidence="2">
    <location>
        <begin position="285"/>
        <end position="305"/>
    </location>
</feature>
<dbReference type="InterPro" id="IPR002656">
    <property type="entry name" value="Acyl_transf_3_dom"/>
</dbReference>
<organism evidence="4 5">
    <name type="scientific">Streptosporangium minutum</name>
    <dbReference type="NCBI Taxonomy" id="569862"/>
    <lineage>
        <taxon>Bacteria</taxon>
        <taxon>Bacillati</taxon>
        <taxon>Actinomycetota</taxon>
        <taxon>Actinomycetes</taxon>
        <taxon>Streptosporangiales</taxon>
        <taxon>Streptosporangiaceae</taxon>
        <taxon>Streptosporangium</taxon>
    </lineage>
</organism>
<feature type="transmembrane region" description="Helical" evidence="2">
    <location>
        <begin position="45"/>
        <end position="63"/>
    </location>
</feature>
<feature type="transmembrane region" description="Helical" evidence="2">
    <location>
        <begin position="326"/>
        <end position="345"/>
    </location>
</feature>
<proteinExistence type="predicted"/>
<dbReference type="GO" id="GO:0016020">
    <property type="term" value="C:membrane"/>
    <property type="evidence" value="ECO:0007669"/>
    <property type="project" value="TreeGrafter"/>
</dbReference>
<keyword evidence="2" id="KW-0812">Transmembrane</keyword>
<protein>
    <submittedName>
        <fullName evidence="4">Acyltransferase</fullName>
    </submittedName>
</protein>
<keyword evidence="2" id="KW-1133">Transmembrane helix</keyword>
<evidence type="ECO:0000256" key="1">
    <source>
        <dbReference type="SAM" id="MobiDB-lite"/>
    </source>
</evidence>
<dbReference type="PANTHER" id="PTHR23028:SF53">
    <property type="entry name" value="ACYL_TRANSF_3 DOMAIN-CONTAINING PROTEIN"/>
    <property type="match status" value="1"/>
</dbReference>
<dbReference type="GO" id="GO:0009103">
    <property type="term" value="P:lipopolysaccharide biosynthetic process"/>
    <property type="evidence" value="ECO:0007669"/>
    <property type="project" value="TreeGrafter"/>
</dbReference>
<evidence type="ECO:0000259" key="3">
    <source>
        <dbReference type="Pfam" id="PF01757"/>
    </source>
</evidence>
<sequence>MKSPERDVQPDPADGPERAGDGPERAAGDPERAAGGRGRLAGLDGIRGVAALFVMVHHCWLMAFPGYPANTGPSWLGWLLYGHFAVVVFIVLSGFSLAVSPARSQWRLGGMGRFAQRRAWRILPPYWAALAFSLLIAWTLVAQPGEGPPTAKSVAVYGLLLQDLFGAPSPNGAFWSIAIEAQLYLVFPLLLLILRRAGAAVMLGIVTALVAAIGLLAPGVPAVGMLMRLTPQFAVLFAVGVVAAGVIAADGRVRRLPWHWLAPLAALPVLVVIVVRGSVWTVEHYFWVDIALGPAVGLLLAGVATGRPAALVRLLDLRPIRSLGSFSYTLYLIHAPIVVAIHQLIVAPRVPAGLPAFLTALVLAVPVALLTARAFAAVFELPFQRHRSWPALREAARARLSRMRAAIRPAP</sequence>
<dbReference type="Proteomes" id="UP000194761">
    <property type="component" value="Unassembled WGS sequence"/>
</dbReference>
<evidence type="ECO:0000313" key="4">
    <source>
        <dbReference type="EMBL" id="OUC95310.1"/>
    </source>
</evidence>
<comment type="caution">
    <text evidence="4">The sequence shown here is derived from an EMBL/GenBank/DDBJ whole genome shotgun (WGS) entry which is preliminary data.</text>
</comment>
<dbReference type="AlphaFoldDB" id="A0A243RKG6"/>
<feature type="transmembrane region" description="Helical" evidence="2">
    <location>
        <begin position="120"/>
        <end position="141"/>
    </location>
</feature>
<feature type="transmembrane region" description="Helical" evidence="2">
    <location>
        <begin position="229"/>
        <end position="248"/>
    </location>
</feature>
<dbReference type="EMBL" id="NGFP01000084">
    <property type="protein sequence ID" value="OUC95310.1"/>
    <property type="molecule type" value="Genomic_DNA"/>
</dbReference>
<dbReference type="PANTHER" id="PTHR23028">
    <property type="entry name" value="ACETYLTRANSFERASE"/>
    <property type="match status" value="1"/>
</dbReference>
<keyword evidence="4" id="KW-0808">Transferase</keyword>
<dbReference type="RefSeq" id="WP_086574323.1">
    <property type="nucleotide sequence ID" value="NZ_NGFP01000084.1"/>
</dbReference>
<dbReference type="GO" id="GO:0016747">
    <property type="term" value="F:acyltransferase activity, transferring groups other than amino-acyl groups"/>
    <property type="evidence" value="ECO:0007669"/>
    <property type="project" value="InterPro"/>
</dbReference>